<name>A0A1V0N676_9ARCH</name>
<dbReference type="Gene3D" id="1.10.287.3240">
    <property type="match status" value="1"/>
</dbReference>
<dbReference type="GO" id="GO:0005524">
    <property type="term" value="F:ATP binding"/>
    <property type="evidence" value="ECO:0007669"/>
    <property type="project" value="UniProtKB-UniRule"/>
</dbReference>
<keyword evidence="2 4" id="KW-0813">Transport</keyword>
<dbReference type="EMBL" id="CP015363">
    <property type="protein sequence ID" value="ARD85658.1"/>
    <property type="molecule type" value="Genomic_DNA"/>
</dbReference>
<keyword evidence="4" id="KW-0066">ATP synthesis</keyword>
<evidence type="ECO:0000313" key="7">
    <source>
        <dbReference type="EMBL" id="NOL59566.1"/>
    </source>
</evidence>
<organism evidence="6 8">
    <name type="scientific">Ferroplasma acidiphilum</name>
    <dbReference type="NCBI Taxonomy" id="74969"/>
    <lineage>
        <taxon>Archaea</taxon>
        <taxon>Methanobacteriati</taxon>
        <taxon>Thermoplasmatota</taxon>
        <taxon>Thermoplasmata</taxon>
        <taxon>Thermoplasmatales</taxon>
        <taxon>Ferroplasmaceae</taxon>
        <taxon>Ferroplasma</taxon>
    </lineage>
</organism>
<protein>
    <recommendedName>
        <fullName evidence="4">A-type ATP synthase subunit D</fullName>
    </recommendedName>
</protein>
<dbReference type="HAMAP" id="MF_00271">
    <property type="entry name" value="ATP_synth_D_arch"/>
    <property type="match status" value="1"/>
</dbReference>
<keyword evidence="8" id="KW-1185">Reference proteome</keyword>
<dbReference type="Proteomes" id="UP000546917">
    <property type="component" value="Unassembled WGS sequence"/>
</dbReference>
<evidence type="ECO:0000313" key="6">
    <source>
        <dbReference type="EMBL" id="ARD85658.1"/>
    </source>
</evidence>
<dbReference type="GO" id="GO:0046933">
    <property type="term" value="F:proton-transporting ATP synthase activity, rotational mechanism"/>
    <property type="evidence" value="ECO:0007669"/>
    <property type="project" value="UniProtKB-UniRule"/>
</dbReference>
<accession>A0A1V0N676</accession>
<feature type="coiled-coil region" evidence="5">
    <location>
        <begin position="147"/>
        <end position="196"/>
    </location>
</feature>
<dbReference type="Pfam" id="PF01813">
    <property type="entry name" value="ATP-synt_D"/>
    <property type="match status" value="1"/>
</dbReference>
<evidence type="ECO:0000313" key="9">
    <source>
        <dbReference type="Proteomes" id="UP000546917"/>
    </source>
</evidence>
<dbReference type="PANTHER" id="PTHR11671">
    <property type="entry name" value="V-TYPE ATP SYNTHASE SUBUNIT D"/>
    <property type="match status" value="1"/>
</dbReference>
<dbReference type="Proteomes" id="UP000192050">
    <property type="component" value="Chromosome"/>
</dbReference>
<gene>
    <name evidence="6" type="primary">ntpD</name>
    <name evidence="4" type="synonym">atpD</name>
    <name evidence="6" type="ORF">FAD_1819</name>
    <name evidence="7" type="ORF">HLB00_01785</name>
</gene>
<comment type="subunit">
    <text evidence="4">Has multiple subunits with at least A(3), B(3), C, D, E, F, H, I and proteolipid K(x).</text>
</comment>
<proteinExistence type="inferred from homology"/>
<dbReference type="STRING" id="74969.FAD_1819"/>
<dbReference type="InterPro" id="IPR002699">
    <property type="entry name" value="V_ATPase_D"/>
</dbReference>
<keyword evidence="4" id="KW-0375">Hydrogen ion transport</keyword>
<comment type="function">
    <text evidence="4">Component of the A-type ATP synthase that produces ATP from ADP in the presence of a proton gradient across the membrane.</text>
</comment>
<evidence type="ECO:0000256" key="2">
    <source>
        <dbReference type="ARBA" id="ARBA00022448"/>
    </source>
</evidence>
<evidence type="ECO:0000256" key="1">
    <source>
        <dbReference type="ARBA" id="ARBA00005850"/>
    </source>
</evidence>
<evidence type="ECO:0000313" key="8">
    <source>
        <dbReference type="Proteomes" id="UP000192050"/>
    </source>
</evidence>
<dbReference type="GO" id="GO:0005886">
    <property type="term" value="C:plasma membrane"/>
    <property type="evidence" value="ECO:0007669"/>
    <property type="project" value="UniProtKB-SubCell"/>
</dbReference>
<dbReference type="GO" id="GO:0046961">
    <property type="term" value="F:proton-transporting ATPase activity, rotational mechanism"/>
    <property type="evidence" value="ECO:0007669"/>
    <property type="project" value="InterPro"/>
</dbReference>
<dbReference type="EMBL" id="JABGBP010000045">
    <property type="protein sequence ID" value="NOL59566.1"/>
    <property type="molecule type" value="Genomic_DNA"/>
</dbReference>
<reference evidence="6 8" key="1">
    <citation type="submission" date="2011-10" db="EMBL/GenBank/DDBJ databases">
        <title>Metabolic and evolutionary patterns in the extreme acidophile Ferroplasma acidiphilum.</title>
        <authorList>
            <person name="Golyshina O.V."/>
            <person name="Kozyavkin S.A."/>
            <person name="Tatusov R.L."/>
            <person name="Slesarev A.I."/>
            <person name="Golyshin P.N."/>
        </authorList>
    </citation>
    <scope>NUCLEOTIDE SEQUENCE [LARGE SCALE GENOMIC DNA]</scope>
    <source>
        <strain evidence="6">Berkeley</strain>
        <strain evidence="8">Y</strain>
    </source>
</reference>
<dbReference type="AlphaFoldDB" id="A0A1V0N676"/>
<keyword evidence="4" id="KW-0472">Membrane</keyword>
<dbReference type="NCBIfam" id="TIGR00309">
    <property type="entry name" value="V_ATPase_subD"/>
    <property type="match status" value="1"/>
</dbReference>
<reference evidence="7 9" key="2">
    <citation type="submission" date="2020-05" db="EMBL/GenBank/DDBJ databases">
        <authorList>
            <person name="Zhang R."/>
        </authorList>
    </citation>
    <scope>NUCLEOTIDE SEQUENCE [LARGE SCALE GENOMIC DNA]</scope>
    <source>
        <strain evidence="7 9">DSM 28986</strain>
    </source>
</reference>
<dbReference type="KEGG" id="fai:FAD_1819"/>
<dbReference type="OrthoDB" id="117390at2157"/>
<keyword evidence="3 4" id="KW-0406">Ion transport</keyword>
<sequence>MGGIMANTVRLTRIELINTKKRIKVASRGLELLKMKRQSLVMEFFKISNEVRGLRENIKNDIEKGLNAIKVAEIIDGTLEIERISYMFSSPEIKIGGKNIMGVTIPEMSAQAGKKIIDDSYLANSVPVSIYDAITLFNKIFKELLEVSQKESSMRKLLNEIDKTNRRSNAIENIMIPRFNNNYKIIREHLDELERDSFATLKFVKSHVVSTGENNK</sequence>
<dbReference type="NCBIfam" id="NF001545">
    <property type="entry name" value="PRK00373.1-4"/>
    <property type="match status" value="1"/>
</dbReference>
<keyword evidence="5" id="KW-0175">Coiled coil</keyword>
<evidence type="ECO:0000256" key="5">
    <source>
        <dbReference type="SAM" id="Coils"/>
    </source>
</evidence>
<keyword evidence="4" id="KW-1003">Cell membrane</keyword>
<evidence type="ECO:0000256" key="3">
    <source>
        <dbReference type="ARBA" id="ARBA00023065"/>
    </source>
</evidence>
<evidence type="ECO:0000256" key="4">
    <source>
        <dbReference type="HAMAP-Rule" id="MF_00271"/>
    </source>
</evidence>
<comment type="similarity">
    <text evidence="1 4">Belongs to the V-ATPase D subunit family.</text>
</comment>
<dbReference type="GO" id="GO:0042777">
    <property type="term" value="P:proton motive force-driven plasma membrane ATP synthesis"/>
    <property type="evidence" value="ECO:0007669"/>
    <property type="project" value="UniProtKB-UniRule"/>
</dbReference>
<comment type="subcellular location">
    <subcellularLocation>
        <location evidence="4">Cell membrane</location>
        <topology evidence="4">Peripheral membrane protein</topology>
    </subcellularLocation>
</comment>